<evidence type="ECO:0000313" key="2">
    <source>
        <dbReference type="Proteomes" id="UP000030428"/>
    </source>
</evidence>
<proteinExistence type="predicted"/>
<accession>A0A4E0QIX8</accession>
<dbReference type="InterPro" id="IPR053842">
    <property type="entry name" value="NikA-like"/>
</dbReference>
<evidence type="ECO:0000313" key="1">
    <source>
        <dbReference type="EMBL" id="TGN99689.1"/>
    </source>
</evidence>
<name>A0A4E0QIX8_9GAMM</name>
<dbReference type="Pfam" id="PF21983">
    <property type="entry name" value="NikA-like"/>
    <property type="match status" value="1"/>
</dbReference>
<organism evidence="1 2">
    <name type="scientific">Candidatus Thiomargarita nelsonii</name>
    <dbReference type="NCBI Taxonomy" id="1003181"/>
    <lineage>
        <taxon>Bacteria</taxon>
        <taxon>Pseudomonadati</taxon>
        <taxon>Pseudomonadota</taxon>
        <taxon>Gammaproteobacteria</taxon>
        <taxon>Thiotrichales</taxon>
        <taxon>Thiotrichaceae</taxon>
        <taxon>Thiomargarita</taxon>
    </lineage>
</organism>
<dbReference type="EMBL" id="JSZA02000412">
    <property type="protein sequence ID" value="TGN99689.1"/>
    <property type="molecule type" value="Genomic_DNA"/>
</dbReference>
<sequence length="109" mass="12569">MKEKRTKSVKIRLLDSEFEQLQQMKECSELATWMRETCLNKKVKRRNPPPVVDPLLLRQLAALGNNVNQIARQCNSKLNPTDALEVLVRLDAIEAFLKKLRDDHASKIS</sequence>
<keyword evidence="2" id="KW-1185">Reference proteome</keyword>
<gene>
    <name evidence="1" type="ORF">PN36_35065</name>
</gene>
<dbReference type="AlphaFoldDB" id="A0A4E0QIX8"/>
<comment type="caution">
    <text evidence="1">The sequence shown here is derived from an EMBL/GenBank/DDBJ whole genome shotgun (WGS) entry which is preliminary data.</text>
</comment>
<dbReference type="Proteomes" id="UP000030428">
    <property type="component" value="Unassembled WGS sequence"/>
</dbReference>
<reference evidence="1 2" key="1">
    <citation type="journal article" date="2016" name="Front. Microbiol.">
        <title>Single-Cell (Meta-)Genomics of a Dimorphic Candidatus Thiomargarita nelsonii Reveals Genomic Plasticity.</title>
        <authorList>
            <person name="Flood B.E."/>
            <person name="Fliss P."/>
            <person name="Jones D.S."/>
            <person name="Dick G.J."/>
            <person name="Jain S."/>
            <person name="Kaster A.K."/>
            <person name="Winkel M."/>
            <person name="Mussmann M."/>
            <person name="Bailey J."/>
        </authorList>
    </citation>
    <scope>NUCLEOTIDE SEQUENCE [LARGE SCALE GENOMIC DNA]</scope>
    <source>
        <strain evidence="1">Hydrate Ridge</strain>
    </source>
</reference>
<protein>
    <submittedName>
        <fullName evidence="1">Uncharacterized protein</fullName>
    </submittedName>
</protein>